<dbReference type="InterPro" id="IPR037522">
    <property type="entry name" value="HD_GYP_dom"/>
</dbReference>
<dbReference type="PROSITE" id="PS51832">
    <property type="entry name" value="HD_GYP"/>
    <property type="match status" value="1"/>
</dbReference>
<dbReference type="Pfam" id="PF00072">
    <property type="entry name" value="Response_reg"/>
    <property type="match status" value="1"/>
</dbReference>
<dbReference type="InterPro" id="IPR006674">
    <property type="entry name" value="HD_domain"/>
</dbReference>
<dbReference type="InterPro" id="IPR001789">
    <property type="entry name" value="Sig_transdc_resp-reg_receiver"/>
</dbReference>
<sequence length="379" mass="43098">MRTLPCATRRSWRHRLAVSSIRGNPLMLPEALRHSQVVLIDDVIVNLRLLESSLRGFGLHAIKTFSDSRQGLAWLQDNPWDLLLLDLDMPSPNGFEVLQHLGKAGRPHSPVILVTAYTEAGDRRRGLELGANDYICKPFDLPELLLRVRNMLQLSHATRSLQHQRDDLEQKIQIRTQQLSESHQAVVRSLCRAARFKDNETGNHIVRIGESAALLASDLDQAPEWIENIRIAASMHDIGKIGIPDHILAKPSQLSPTERQIMNSHPQIGYDILNDYQHSPMLRMAAEIALHHHEKWDGSGYPQGLEGEQIPLAARIVALCDVYDALRSKRRYKTPWVAEKVQSFIREQAGRHFDPRLVEILIGRFDALEALQQRYLSDD</sequence>
<dbReference type="CDD" id="cd00077">
    <property type="entry name" value="HDc"/>
    <property type="match status" value="1"/>
</dbReference>
<dbReference type="SMART" id="SM00448">
    <property type="entry name" value="REC"/>
    <property type="match status" value="1"/>
</dbReference>
<proteinExistence type="predicted"/>
<comment type="caution">
    <text evidence="5">The sequence shown here is derived from an EMBL/GenBank/DDBJ whole genome shotgun (WGS) entry which is preliminary data.</text>
</comment>
<evidence type="ECO:0000259" key="4">
    <source>
        <dbReference type="PROSITE" id="PS51832"/>
    </source>
</evidence>
<dbReference type="Gene3D" id="3.40.50.2300">
    <property type="match status" value="1"/>
</dbReference>
<dbReference type="PROSITE" id="PS51831">
    <property type="entry name" value="HD"/>
    <property type="match status" value="1"/>
</dbReference>
<name>A0A839T5D6_AZOMA</name>
<dbReference type="SUPFAM" id="SSF109604">
    <property type="entry name" value="HD-domain/PDEase-like"/>
    <property type="match status" value="1"/>
</dbReference>
<dbReference type="GO" id="GO:0000160">
    <property type="term" value="P:phosphorelay signal transduction system"/>
    <property type="evidence" value="ECO:0007669"/>
    <property type="project" value="InterPro"/>
</dbReference>
<keyword evidence="1" id="KW-0597">Phosphoprotein</keyword>
<feature type="modified residue" description="4-aspartylphosphate" evidence="1">
    <location>
        <position position="86"/>
    </location>
</feature>
<dbReference type="PANTHER" id="PTHR45228:SF1">
    <property type="entry name" value="CYCLIC DI-GMP PHOSPHODIESTERASE TM_0186"/>
    <property type="match status" value="1"/>
</dbReference>
<accession>A0A839T5D6</accession>
<protein>
    <submittedName>
        <fullName evidence="5">Putative two-component system response regulator</fullName>
    </submittedName>
</protein>
<dbReference type="InterPro" id="IPR003607">
    <property type="entry name" value="HD/PDEase_dom"/>
</dbReference>
<evidence type="ECO:0000259" key="2">
    <source>
        <dbReference type="PROSITE" id="PS50110"/>
    </source>
</evidence>
<evidence type="ECO:0000256" key="1">
    <source>
        <dbReference type="PROSITE-ProRule" id="PRU00169"/>
    </source>
</evidence>
<dbReference type="PANTHER" id="PTHR45228">
    <property type="entry name" value="CYCLIC DI-GMP PHOSPHODIESTERASE TM_0186-RELATED"/>
    <property type="match status" value="1"/>
</dbReference>
<evidence type="ECO:0000313" key="5">
    <source>
        <dbReference type="EMBL" id="MBB3104298.1"/>
    </source>
</evidence>
<evidence type="ECO:0000259" key="3">
    <source>
        <dbReference type="PROSITE" id="PS51831"/>
    </source>
</evidence>
<feature type="domain" description="Response regulatory" evidence="2">
    <location>
        <begin position="36"/>
        <end position="152"/>
    </location>
</feature>
<feature type="domain" description="HD" evidence="3">
    <location>
        <begin position="201"/>
        <end position="326"/>
    </location>
</feature>
<dbReference type="InterPro" id="IPR011006">
    <property type="entry name" value="CheY-like_superfamily"/>
</dbReference>
<dbReference type="AlphaFoldDB" id="A0A839T5D6"/>
<organism evidence="5 6">
    <name type="scientific">Azomonas macrocytogenes</name>
    <name type="common">Azotobacter macrocytogenes</name>
    <dbReference type="NCBI Taxonomy" id="69962"/>
    <lineage>
        <taxon>Bacteria</taxon>
        <taxon>Pseudomonadati</taxon>
        <taxon>Pseudomonadota</taxon>
        <taxon>Gammaproteobacteria</taxon>
        <taxon>Pseudomonadales</taxon>
        <taxon>Pseudomonadaceae</taxon>
        <taxon>Azomonas</taxon>
    </lineage>
</organism>
<dbReference type="EMBL" id="JACHXI010000014">
    <property type="protein sequence ID" value="MBB3104298.1"/>
    <property type="molecule type" value="Genomic_DNA"/>
</dbReference>
<dbReference type="SMART" id="SM00471">
    <property type="entry name" value="HDc"/>
    <property type="match status" value="1"/>
</dbReference>
<gene>
    <name evidence="5" type="ORF">FHR87_002713</name>
</gene>
<feature type="domain" description="HD-GYP" evidence="4">
    <location>
        <begin position="179"/>
        <end position="377"/>
    </location>
</feature>
<keyword evidence="6" id="KW-1185">Reference proteome</keyword>
<dbReference type="InterPro" id="IPR052020">
    <property type="entry name" value="Cyclic_di-GMP/3'3'-cGAMP_PDE"/>
</dbReference>
<dbReference type="Proteomes" id="UP000549250">
    <property type="component" value="Unassembled WGS sequence"/>
</dbReference>
<dbReference type="PROSITE" id="PS50110">
    <property type="entry name" value="RESPONSE_REGULATORY"/>
    <property type="match status" value="1"/>
</dbReference>
<evidence type="ECO:0000313" key="6">
    <source>
        <dbReference type="Proteomes" id="UP000549250"/>
    </source>
</evidence>
<dbReference type="SUPFAM" id="SSF52172">
    <property type="entry name" value="CheY-like"/>
    <property type="match status" value="1"/>
</dbReference>
<reference evidence="5 6" key="1">
    <citation type="submission" date="2020-08" db="EMBL/GenBank/DDBJ databases">
        <title>Genomic Encyclopedia of Type Strains, Phase III (KMG-III): the genomes of soil and plant-associated and newly described type strains.</title>
        <authorList>
            <person name="Whitman W."/>
        </authorList>
    </citation>
    <scope>NUCLEOTIDE SEQUENCE [LARGE SCALE GENOMIC DNA]</scope>
    <source>
        <strain evidence="5 6">CECT 4462</strain>
    </source>
</reference>
<dbReference type="GO" id="GO:0008081">
    <property type="term" value="F:phosphoric diester hydrolase activity"/>
    <property type="evidence" value="ECO:0007669"/>
    <property type="project" value="UniProtKB-ARBA"/>
</dbReference>
<dbReference type="Gene3D" id="1.10.3210.10">
    <property type="entry name" value="Hypothetical protein af1432"/>
    <property type="match status" value="1"/>
</dbReference>
<dbReference type="Pfam" id="PF13487">
    <property type="entry name" value="HD_5"/>
    <property type="match status" value="1"/>
</dbReference>
<dbReference type="RefSeq" id="WP_338021252.1">
    <property type="nucleotide sequence ID" value="NZ_JACHXI010000014.1"/>
</dbReference>